<evidence type="ECO:0000256" key="4">
    <source>
        <dbReference type="HAMAP-Rule" id="MF_00528"/>
    </source>
</evidence>
<dbReference type="InterPro" id="IPR029001">
    <property type="entry name" value="ITPase-like_fam"/>
</dbReference>
<evidence type="ECO:0000313" key="5">
    <source>
        <dbReference type="EMBL" id="MDR6103733.1"/>
    </source>
</evidence>
<evidence type="ECO:0000313" key="6">
    <source>
        <dbReference type="Proteomes" id="UP001255601"/>
    </source>
</evidence>
<dbReference type="Gene3D" id="3.90.950.10">
    <property type="match status" value="1"/>
</dbReference>
<name>A0AAJ2EUK9_9HYPH</name>
<comment type="caution">
    <text evidence="4">Lacks conserved residue(s) required for the propagation of feature annotation.</text>
</comment>
<comment type="catalytic activity">
    <reaction evidence="4">
        <text>a ribonucleoside 5'-triphosphate + H2O = a ribonucleoside 5'-phosphate + diphosphate + H(+)</text>
        <dbReference type="Rhea" id="RHEA:23996"/>
        <dbReference type="ChEBI" id="CHEBI:15377"/>
        <dbReference type="ChEBI" id="CHEBI:15378"/>
        <dbReference type="ChEBI" id="CHEBI:33019"/>
        <dbReference type="ChEBI" id="CHEBI:58043"/>
        <dbReference type="ChEBI" id="CHEBI:61557"/>
        <dbReference type="EC" id="3.6.1.9"/>
    </reaction>
</comment>
<dbReference type="RefSeq" id="WP_309772048.1">
    <property type="nucleotide sequence ID" value="NZ_JAVIZC010000003.1"/>
</dbReference>
<dbReference type="PIRSF" id="PIRSF006305">
    <property type="entry name" value="Maf"/>
    <property type="match status" value="1"/>
</dbReference>
<keyword evidence="4" id="KW-0963">Cytoplasm</keyword>
<dbReference type="PANTHER" id="PTHR43213">
    <property type="entry name" value="BIFUNCTIONAL DTTP/UTP PYROPHOSPHATASE/METHYLTRANSFERASE PROTEIN-RELATED"/>
    <property type="match status" value="1"/>
</dbReference>
<dbReference type="NCBIfam" id="NF002690">
    <property type="entry name" value="PRK02478.1"/>
    <property type="match status" value="1"/>
</dbReference>
<evidence type="ECO:0000256" key="1">
    <source>
        <dbReference type="ARBA" id="ARBA00001968"/>
    </source>
</evidence>
<dbReference type="EC" id="3.6.1.9" evidence="4"/>
<dbReference type="GO" id="GO:0009117">
    <property type="term" value="P:nucleotide metabolic process"/>
    <property type="evidence" value="ECO:0007669"/>
    <property type="project" value="UniProtKB-KW"/>
</dbReference>
<protein>
    <recommendedName>
        <fullName evidence="4">Nucleoside triphosphate pyrophosphatase</fullName>
        <ecNumber evidence="4">3.6.1.9</ecNumber>
    </recommendedName>
    <alternativeName>
        <fullName evidence="4">Nucleotide pyrophosphatase</fullName>
        <shortName evidence="4">Nucleotide PPase</shortName>
    </alternativeName>
</protein>
<dbReference type="Pfam" id="PF02545">
    <property type="entry name" value="Maf"/>
    <property type="match status" value="1"/>
</dbReference>
<dbReference type="SUPFAM" id="SSF52972">
    <property type="entry name" value="ITPase-like"/>
    <property type="match status" value="1"/>
</dbReference>
<dbReference type="EMBL" id="JAVIZC010000003">
    <property type="protein sequence ID" value="MDR6103733.1"/>
    <property type="molecule type" value="Genomic_DNA"/>
</dbReference>
<comment type="catalytic activity">
    <reaction evidence="4">
        <text>a 2'-deoxyribonucleoside 5'-triphosphate + H2O = a 2'-deoxyribonucleoside 5'-phosphate + diphosphate + H(+)</text>
        <dbReference type="Rhea" id="RHEA:44644"/>
        <dbReference type="ChEBI" id="CHEBI:15377"/>
        <dbReference type="ChEBI" id="CHEBI:15378"/>
        <dbReference type="ChEBI" id="CHEBI:33019"/>
        <dbReference type="ChEBI" id="CHEBI:61560"/>
        <dbReference type="ChEBI" id="CHEBI:65317"/>
        <dbReference type="EC" id="3.6.1.9"/>
    </reaction>
</comment>
<proteinExistence type="inferred from homology"/>
<feature type="active site" description="Proton acceptor" evidence="4">
    <location>
        <position position="76"/>
    </location>
</feature>
<dbReference type="InterPro" id="IPR003697">
    <property type="entry name" value="Maf-like"/>
</dbReference>
<organism evidence="5 6">
    <name type="scientific">Agrobacterium larrymoorei</name>
    <dbReference type="NCBI Taxonomy" id="160699"/>
    <lineage>
        <taxon>Bacteria</taxon>
        <taxon>Pseudomonadati</taxon>
        <taxon>Pseudomonadota</taxon>
        <taxon>Alphaproteobacteria</taxon>
        <taxon>Hyphomicrobiales</taxon>
        <taxon>Rhizobiaceae</taxon>
        <taxon>Rhizobium/Agrobacterium group</taxon>
        <taxon>Agrobacterium</taxon>
    </lineage>
</organism>
<evidence type="ECO:0000256" key="3">
    <source>
        <dbReference type="ARBA" id="ARBA00023080"/>
    </source>
</evidence>
<dbReference type="GO" id="GO:0047429">
    <property type="term" value="F:nucleoside triphosphate diphosphatase activity"/>
    <property type="evidence" value="ECO:0007669"/>
    <property type="project" value="UniProtKB-EC"/>
</dbReference>
<keyword evidence="3 4" id="KW-0546">Nucleotide metabolism</keyword>
<reference evidence="5" key="1">
    <citation type="submission" date="2023-08" db="EMBL/GenBank/DDBJ databases">
        <title>Functional and genomic diversity of the sorghum phyllosphere microbiome.</title>
        <authorList>
            <person name="Shade A."/>
        </authorList>
    </citation>
    <scope>NUCLEOTIDE SEQUENCE</scope>
    <source>
        <strain evidence="5">SORGH_AS_0974</strain>
    </source>
</reference>
<comment type="caution">
    <text evidence="5">The sequence shown here is derived from an EMBL/GenBank/DDBJ whole genome shotgun (WGS) entry which is preliminary data.</text>
</comment>
<gene>
    <name evidence="5" type="ORF">QE369_003930</name>
</gene>
<comment type="function">
    <text evidence="4">Nucleoside triphosphate pyrophosphatase. May have a dual role in cell division arrest and in preventing the incorporation of modified nucleotides into cellular nucleic acids.</text>
</comment>
<accession>A0AAJ2EUK9</accession>
<dbReference type="Proteomes" id="UP001255601">
    <property type="component" value="Unassembled WGS sequence"/>
</dbReference>
<keyword evidence="2 4" id="KW-0378">Hydrolase</keyword>
<dbReference type="CDD" id="cd00555">
    <property type="entry name" value="Maf"/>
    <property type="match status" value="1"/>
</dbReference>
<dbReference type="PANTHER" id="PTHR43213:SF5">
    <property type="entry name" value="BIFUNCTIONAL DTTP_UTP PYROPHOSPHATASE_METHYLTRANSFERASE PROTEIN-RELATED"/>
    <property type="match status" value="1"/>
</dbReference>
<evidence type="ECO:0000256" key="2">
    <source>
        <dbReference type="ARBA" id="ARBA00022801"/>
    </source>
</evidence>
<dbReference type="AlphaFoldDB" id="A0AAJ2EUK9"/>
<comment type="subcellular location">
    <subcellularLocation>
        <location evidence="4">Cytoplasm</location>
    </subcellularLocation>
</comment>
<dbReference type="GO" id="GO:0005737">
    <property type="term" value="C:cytoplasm"/>
    <property type="evidence" value="ECO:0007669"/>
    <property type="project" value="UniProtKB-SubCell"/>
</dbReference>
<comment type="cofactor">
    <cofactor evidence="1 4">
        <name>a divalent metal cation</name>
        <dbReference type="ChEBI" id="CHEBI:60240"/>
    </cofactor>
</comment>
<dbReference type="HAMAP" id="MF_00528">
    <property type="entry name" value="Maf"/>
    <property type="match status" value="1"/>
</dbReference>
<comment type="similarity">
    <text evidence="4">Belongs to the Maf family.</text>
</comment>
<sequence>MTSELILASASASRQMLMRNAGLTFSSIPADIDERAIDARLEADGAAPETIALELAKAKAVAVSLLHPDAFVIGSDQTMSLGSRIYHKAKDMKEAHANLLSLSGKTHLLNCGVALARNGEVQWGAVSIARMTVRELSSEYVSRYLERSGSKVLSSVGAYQLEGEGIQLFNDIEGDYFTILGLPLLPLLTQLRELGVIDG</sequence>